<evidence type="ECO:0000313" key="2">
    <source>
        <dbReference type="Proteomes" id="UP000191257"/>
    </source>
</evidence>
<gene>
    <name evidence="1" type="ORF">A6J80_03360</name>
</gene>
<dbReference type="AlphaFoldDB" id="A0A1V0GPB2"/>
<dbReference type="Proteomes" id="UP000191257">
    <property type="component" value="Chromosome"/>
</dbReference>
<keyword evidence="2" id="KW-1185">Reference proteome</keyword>
<dbReference type="EMBL" id="CP020442">
    <property type="protein sequence ID" value="ARC35539.1"/>
    <property type="molecule type" value="Genomic_DNA"/>
</dbReference>
<proteinExistence type="predicted"/>
<name>A0A1V0GPB2_9RHOB</name>
<accession>A0A1V0GPB2</accession>
<reference evidence="1" key="1">
    <citation type="submission" date="2017-12" db="EMBL/GenBank/DDBJ databases">
        <title>FDA dAtabase for Regulatory Grade micrObial Sequences (FDA-ARGOS): Supporting development and validation of Infectious Disease Dx tests.</title>
        <authorList>
            <person name="Campos J."/>
            <person name="Goldberg B."/>
            <person name="Tallon L."/>
            <person name="Sadzewicz L."/>
            <person name="Sengamalay N."/>
            <person name="Ott S."/>
            <person name="Godinez A."/>
            <person name="Nagaraj S."/>
            <person name="Vyas G."/>
            <person name="Aluvathingal J."/>
            <person name="Nadendla S."/>
            <person name="Geyer C."/>
            <person name="Nandy P."/>
            <person name="Hobson J."/>
            <person name="Sichtig H."/>
        </authorList>
    </citation>
    <scope>NUCLEOTIDE SEQUENCE</scope>
    <source>
        <strain evidence="1">FDAARGOS_252</strain>
    </source>
</reference>
<dbReference type="RefSeq" id="WP_080620486.1">
    <property type="nucleotide sequence ID" value="NZ_CAWMZI010000001.1"/>
</dbReference>
<protein>
    <submittedName>
        <fullName evidence="1">Uncharacterized protein</fullName>
    </submittedName>
</protein>
<evidence type="ECO:0000313" key="1">
    <source>
        <dbReference type="EMBL" id="ARC35539.1"/>
    </source>
</evidence>
<sequence>MTEQKIIRIDGGSAEYWRDRKQAFGLIRDAELAAKRLAEAPMYLHGGYDEDGDVIPIENLGPHDDMEDAIWAIEADPTAVSILVAQGRTSIGGHEIGAVVRGFEPDYGHIEDPESNPLWGPDTD</sequence>
<dbReference type="KEGG" id="pye:A6J80_03360"/>
<organism evidence="1 2">
    <name type="scientific">Paracoccus yeei</name>
    <dbReference type="NCBI Taxonomy" id="147645"/>
    <lineage>
        <taxon>Bacteria</taxon>
        <taxon>Pseudomonadati</taxon>
        <taxon>Pseudomonadota</taxon>
        <taxon>Alphaproteobacteria</taxon>
        <taxon>Rhodobacterales</taxon>
        <taxon>Paracoccaceae</taxon>
        <taxon>Paracoccus</taxon>
    </lineage>
</organism>